<dbReference type="InterPro" id="IPR036866">
    <property type="entry name" value="RibonucZ/Hydroxyglut_hydro"/>
</dbReference>
<evidence type="ECO:0000256" key="1">
    <source>
        <dbReference type="ARBA" id="ARBA00022833"/>
    </source>
</evidence>
<protein>
    <recommendedName>
        <fullName evidence="2">Metallo-beta-lactamase domain-containing protein</fullName>
    </recommendedName>
</protein>
<proteinExistence type="predicted"/>
<dbReference type="InterPro" id="IPR001279">
    <property type="entry name" value="Metallo-B-lactamas"/>
</dbReference>
<dbReference type="Proteomes" id="UP000283095">
    <property type="component" value="Chromosome"/>
</dbReference>
<reference evidence="3 4" key="1">
    <citation type="submission" date="2018-01" db="EMBL/GenBank/DDBJ databases">
        <title>Bacillus asahii Genome sequencing and assembly.</title>
        <authorList>
            <person name="Jiang H."/>
            <person name="Feng Y."/>
            <person name="Zhao F."/>
            <person name="Lin X."/>
        </authorList>
    </citation>
    <scope>NUCLEOTIDE SEQUENCE [LARGE SCALE GENOMIC DNA]</scope>
    <source>
        <strain evidence="3 4">OM18</strain>
    </source>
</reference>
<dbReference type="SMART" id="SM00849">
    <property type="entry name" value="Lactamase_B"/>
    <property type="match status" value="1"/>
</dbReference>
<dbReference type="KEGG" id="pasa:BAOM_1016"/>
<dbReference type="CDD" id="cd07716">
    <property type="entry name" value="RNaseZ_short-form-like_MBL-fold"/>
    <property type="match status" value="1"/>
</dbReference>
<dbReference type="EMBL" id="CP026095">
    <property type="protein sequence ID" value="AZV41627.1"/>
    <property type="molecule type" value="Genomic_DNA"/>
</dbReference>
<dbReference type="SUPFAM" id="SSF56281">
    <property type="entry name" value="Metallo-hydrolase/oxidoreductase"/>
    <property type="match status" value="1"/>
</dbReference>
<keyword evidence="1" id="KW-0862">Zinc</keyword>
<dbReference type="Pfam" id="PF12706">
    <property type="entry name" value="Lactamase_B_2"/>
    <property type="match status" value="1"/>
</dbReference>
<organism evidence="3 4">
    <name type="scientific">Peribacillus asahii</name>
    <dbReference type="NCBI Taxonomy" id="228899"/>
    <lineage>
        <taxon>Bacteria</taxon>
        <taxon>Bacillati</taxon>
        <taxon>Bacillota</taxon>
        <taxon>Bacilli</taxon>
        <taxon>Bacillales</taxon>
        <taxon>Bacillaceae</taxon>
        <taxon>Peribacillus</taxon>
    </lineage>
</organism>
<feature type="domain" description="Metallo-beta-lactamase" evidence="2">
    <location>
        <begin position="36"/>
        <end position="209"/>
    </location>
</feature>
<name>A0A3T0KMR8_9BACI</name>
<dbReference type="AlphaFoldDB" id="A0A3T0KMR8"/>
<accession>A0A3T0KMR8</accession>
<dbReference type="Gene3D" id="3.60.15.10">
    <property type="entry name" value="Ribonuclease Z/Hydroxyacylglutathione hydrolase-like"/>
    <property type="match status" value="1"/>
</dbReference>
<evidence type="ECO:0000259" key="2">
    <source>
        <dbReference type="SMART" id="SM00849"/>
    </source>
</evidence>
<sequence>MSIQYGLNAEAIKGVTISMKITVIGFWGGYPAKNEASSGYLLEYEDYRVLLDCGSGVLAQLQNHLKPEELDAVVLSHYHPDHVADIGVLQHALLIQQMLGSKQKTLPIYGHSLDQIEFNKLSYKNITKGIAYSTEKPVQIGPFTFRFMKTNHPAPCFAMRIEAGGDTLVYTGDTTYMDELAEFASEANVLLCESNFYSDTNTDPSKAGHMTAREAGMIAEKANVQLLILTHLPHYGDHQQLKKEAGEVFMREIALAKSCLEFQL</sequence>
<dbReference type="PANTHER" id="PTHR46018">
    <property type="entry name" value="ZINC PHOSPHODIESTERASE ELAC PROTEIN 1"/>
    <property type="match status" value="1"/>
</dbReference>
<dbReference type="GO" id="GO:0042781">
    <property type="term" value="F:3'-tRNA processing endoribonuclease activity"/>
    <property type="evidence" value="ECO:0007669"/>
    <property type="project" value="TreeGrafter"/>
</dbReference>
<dbReference type="PANTHER" id="PTHR46018:SF4">
    <property type="entry name" value="METALLO-HYDROLASE YHFI-RELATED"/>
    <property type="match status" value="1"/>
</dbReference>
<evidence type="ECO:0000313" key="3">
    <source>
        <dbReference type="EMBL" id="AZV41627.1"/>
    </source>
</evidence>
<gene>
    <name evidence="3" type="ORF">BAOM_1016</name>
</gene>
<evidence type="ECO:0000313" key="4">
    <source>
        <dbReference type="Proteomes" id="UP000283095"/>
    </source>
</evidence>